<keyword evidence="2" id="KW-1185">Reference proteome</keyword>
<dbReference type="Proteomes" id="UP001164539">
    <property type="component" value="Chromosome 2"/>
</dbReference>
<evidence type="ECO:0000313" key="2">
    <source>
        <dbReference type="Proteomes" id="UP001164539"/>
    </source>
</evidence>
<organism evidence="1 2">
    <name type="scientific">Melia azedarach</name>
    <name type="common">Chinaberry tree</name>
    <dbReference type="NCBI Taxonomy" id="155640"/>
    <lineage>
        <taxon>Eukaryota</taxon>
        <taxon>Viridiplantae</taxon>
        <taxon>Streptophyta</taxon>
        <taxon>Embryophyta</taxon>
        <taxon>Tracheophyta</taxon>
        <taxon>Spermatophyta</taxon>
        <taxon>Magnoliopsida</taxon>
        <taxon>eudicotyledons</taxon>
        <taxon>Gunneridae</taxon>
        <taxon>Pentapetalae</taxon>
        <taxon>rosids</taxon>
        <taxon>malvids</taxon>
        <taxon>Sapindales</taxon>
        <taxon>Meliaceae</taxon>
        <taxon>Melia</taxon>
    </lineage>
</organism>
<dbReference type="EMBL" id="CM051395">
    <property type="protein sequence ID" value="KAJ4726396.1"/>
    <property type="molecule type" value="Genomic_DNA"/>
</dbReference>
<proteinExistence type="predicted"/>
<gene>
    <name evidence="1" type="ORF">OWV82_005113</name>
</gene>
<accession>A0ACC1YRM1</accession>
<name>A0ACC1YRM1_MELAZ</name>
<protein>
    <submittedName>
        <fullName evidence="1">Glutamate receptor</fullName>
    </submittedName>
</protein>
<sequence length="873" mass="97288">MVLVCTSTQKATGDHEAAEAENNNYHVKGIIVAVGQNSSRIGKEQRIAMEMAVDDFNGSGNHSLLLYTRNSTRQPVHTALAALELINSEEVEAILGPQTWDETSLVAEIASNKQIPLLTFAEAMPNWATEKWPFLLQASPNQFAQMKAVAAIVQSWDWHQVTVIYEDIDSSAAGVIPHLSNALREVGAQIMDVLPLPPFPSSEIAEKLGKLKSGQCRVFVVHLSLELALPLFEQANKLEMMEKGYVWITTDAITSLLHSIDASTMSLMQGILGVRSYFPENKPQFQQFYRRFCKRFGSEYPEEDNHEPGALAVQAYDALWSVALAMKEVRSEAGNKKLFEGISHSDFGGLTGNFQFRSQKVASADIYQIINLKGNTPSKLGFWTEGRGFSHSINENAAYNSSMKDLGKILWPGLPPYTPRGWSLPTSAKSLRIGVPIGSEYKDYVNVLHAELGNAASFKGFVIELFNATVERLPFHLQYNFFPFNGSYDNLVKQIYLEKFDAVVGDVAILAKRCKYADFTPPFTESGLVMVVPVRKSSNKPLLFVKPFTKAMWILILAVSIYNGFVVWLIERKHWPEQQNSAQHQTGMFLWLSFSSLTSLHGEKLHSNLSRMMMVVWLFVALIITQTYTANLTSMLTIQGFEPTADNIESLQSANATVGCANLSFASNYLRDVLHFNSRNIRGYASIDDYASDLRSGKISAVFIEVPLHKIFLARYCKSFTTAGPIHKVGGFGFAFPKGSPLLPRVTEALLNVSESGKLQELENKIIASQKCMEVDLDEKDKVLSLGPSSFWALFVLTGGTSTAALIVYLGHGFCRKTNNEYFLQHKSIRTLTLVLSKQWGRRKQLFSCRVSRAEESPRSSHNTSETRLVSQV</sequence>
<keyword evidence="1" id="KW-0675">Receptor</keyword>
<evidence type="ECO:0000313" key="1">
    <source>
        <dbReference type="EMBL" id="KAJ4726396.1"/>
    </source>
</evidence>
<comment type="caution">
    <text evidence="1">The sequence shown here is derived from an EMBL/GenBank/DDBJ whole genome shotgun (WGS) entry which is preliminary data.</text>
</comment>
<reference evidence="1 2" key="1">
    <citation type="journal article" date="2023" name="Science">
        <title>Complex scaffold remodeling in plant triterpene biosynthesis.</title>
        <authorList>
            <person name="De La Pena R."/>
            <person name="Hodgson H."/>
            <person name="Liu J.C."/>
            <person name="Stephenson M.J."/>
            <person name="Martin A.C."/>
            <person name="Owen C."/>
            <person name="Harkess A."/>
            <person name="Leebens-Mack J."/>
            <person name="Jimenez L.E."/>
            <person name="Osbourn A."/>
            <person name="Sattely E.S."/>
        </authorList>
    </citation>
    <scope>NUCLEOTIDE SEQUENCE [LARGE SCALE GENOMIC DNA]</scope>
    <source>
        <strain evidence="2">cv. JPN11</strain>
        <tissue evidence="1">Leaf</tissue>
    </source>
</reference>